<protein>
    <submittedName>
        <fullName evidence="2">Uncharacterized protein</fullName>
    </submittedName>
</protein>
<dbReference type="EMBL" id="OZ037951">
    <property type="protein sequence ID" value="CAL1715638.1"/>
    <property type="molecule type" value="Genomic_DNA"/>
</dbReference>
<dbReference type="Proteomes" id="UP001497453">
    <property type="component" value="Chromosome 8"/>
</dbReference>
<gene>
    <name evidence="2" type="ORF">GFSPODELE1_LOCUS10335</name>
</gene>
<evidence type="ECO:0000256" key="1">
    <source>
        <dbReference type="SAM" id="MobiDB-lite"/>
    </source>
</evidence>
<sequence>MRTACREGIFSVTMAPKYPKRRARRDISGLKNQGGNVASLTALGSTLKHASKTVEFESRALDATNSTDGSLRRSRAPSPMEAVLDSDEGDGLDMGVCFDSLRPTFVQDEEDEDWEGDVDELGWKDIESETQCMPGGSHTAVHKSVISIHECISERSYWDGCGMGSTKAKATSPGLKYSHDVNSGCCR</sequence>
<organism evidence="2 3">
    <name type="scientific">Somion occarium</name>
    <dbReference type="NCBI Taxonomy" id="3059160"/>
    <lineage>
        <taxon>Eukaryota</taxon>
        <taxon>Fungi</taxon>
        <taxon>Dikarya</taxon>
        <taxon>Basidiomycota</taxon>
        <taxon>Agaricomycotina</taxon>
        <taxon>Agaricomycetes</taxon>
        <taxon>Polyporales</taxon>
        <taxon>Cerrenaceae</taxon>
        <taxon>Somion</taxon>
    </lineage>
</organism>
<evidence type="ECO:0000313" key="3">
    <source>
        <dbReference type="Proteomes" id="UP001497453"/>
    </source>
</evidence>
<proteinExistence type="predicted"/>
<feature type="region of interest" description="Disordered" evidence="1">
    <location>
        <begin position="64"/>
        <end position="86"/>
    </location>
</feature>
<name>A0ABP1E6I9_9APHY</name>
<reference evidence="3" key="1">
    <citation type="submission" date="2024-04" db="EMBL/GenBank/DDBJ databases">
        <authorList>
            <person name="Shaw F."/>
            <person name="Minotto A."/>
        </authorList>
    </citation>
    <scope>NUCLEOTIDE SEQUENCE [LARGE SCALE GENOMIC DNA]</scope>
</reference>
<evidence type="ECO:0000313" key="2">
    <source>
        <dbReference type="EMBL" id="CAL1715638.1"/>
    </source>
</evidence>
<accession>A0ABP1E6I9</accession>
<keyword evidence="3" id="KW-1185">Reference proteome</keyword>